<protein>
    <recommendedName>
        <fullName evidence="1">SprT-like domain-containing protein</fullName>
    </recommendedName>
</protein>
<dbReference type="eggNOG" id="ENOG5032T8K">
    <property type="taxonomic scope" value="Bacteria"/>
</dbReference>
<dbReference type="Pfam" id="PF10263">
    <property type="entry name" value="SprT-like"/>
    <property type="match status" value="1"/>
</dbReference>
<keyword evidence="3" id="KW-1185">Reference proteome</keyword>
<gene>
    <name evidence="2" type="ORF">HMPREF0216_02162</name>
</gene>
<dbReference type="EMBL" id="AMEZ01000059">
    <property type="protein sequence ID" value="EKY26123.1"/>
    <property type="molecule type" value="Genomic_DNA"/>
</dbReference>
<evidence type="ECO:0000313" key="3">
    <source>
        <dbReference type="Proteomes" id="UP000010420"/>
    </source>
</evidence>
<dbReference type="GO" id="GO:0006950">
    <property type="term" value="P:response to stress"/>
    <property type="evidence" value="ECO:0007669"/>
    <property type="project" value="UniProtKB-ARBA"/>
</dbReference>
<reference evidence="2 3" key="1">
    <citation type="submission" date="2012-05" db="EMBL/GenBank/DDBJ databases">
        <authorList>
            <person name="Weinstock G."/>
            <person name="Sodergren E."/>
            <person name="Lobos E.A."/>
            <person name="Fulton L."/>
            <person name="Fulton R."/>
            <person name="Courtney L."/>
            <person name="Fronick C."/>
            <person name="O'Laughlin M."/>
            <person name="Godfrey J."/>
            <person name="Wilson R.M."/>
            <person name="Miner T."/>
            <person name="Farmer C."/>
            <person name="Delehaunty K."/>
            <person name="Cordes M."/>
            <person name="Minx P."/>
            <person name="Tomlinson C."/>
            <person name="Chen J."/>
            <person name="Wollam A."/>
            <person name="Pepin K.H."/>
            <person name="Bhonagiri V."/>
            <person name="Zhang X."/>
            <person name="Suruliraj S."/>
            <person name="Warren W."/>
            <person name="Mitreva M."/>
            <person name="Mardis E.R."/>
            <person name="Wilson R.K."/>
        </authorList>
    </citation>
    <scope>NUCLEOTIDE SEQUENCE [LARGE SCALE GENOMIC DNA]</scope>
    <source>
        <strain evidence="2 3">DSM 1785</strain>
    </source>
</reference>
<evidence type="ECO:0000259" key="1">
    <source>
        <dbReference type="Pfam" id="PF10263"/>
    </source>
</evidence>
<dbReference type="Proteomes" id="UP000010420">
    <property type="component" value="Unassembled WGS sequence"/>
</dbReference>
<dbReference type="PATRIC" id="fig|545697.3.peg.2125"/>
<dbReference type="STRING" id="545697.HMPREF0216_02162"/>
<dbReference type="OrthoDB" id="1925281at2"/>
<dbReference type="InterPro" id="IPR006640">
    <property type="entry name" value="SprT-like_domain"/>
</dbReference>
<dbReference type="AlphaFoldDB" id="L1QDQ7"/>
<feature type="domain" description="SprT-like" evidence="1">
    <location>
        <begin position="26"/>
        <end position="104"/>
    </location>
</feature>
<comment type="caution">
    <text evidence="2">The sequence shown here is derived from an EMBL/GenBank/DDBJ whole genome shotgun (WGS) entry which is preliminary data.</text>
</comment>
<name>L1QDQ7_9CLOT</name>
<evidence type="ECO:0000313" key="2">
    <source>
        <dbReference type="EMBL" id="EKY26123.1"/>
    </source>
</evidence>
<accession>L1QDQ7</accession>
<dbReference type="HOGENOM" id="CLU_1575738_0_0_9"/>
<sequence>MNKIWLVEDIKLVIDEIGSKWNYPCNIKVEISKRAKKRMGAFFFKNNNGKIEPIKFVFAQDLVSGAYEESIVKEVIIHEYLHYYCDTTTNKSNGHNKFFKECCIKSNISDSTKFKYYNNKENALKKYRYKIFCSKCNRLVCVHARRDAAENKIKKYISSCCKERLYLVD</sequence>
<organism evidence="2 3">
    <name type="scientific">Clostridium celatum DSM 1785</name>
    <dbReference type="NCBI Taxonomy" id="545697"/>
    <lineage>
        <taxon>Bacteria</taxon>
        <taxon>Bacillati</taxon>
        <taxon>Bacillota</taxon>
        <taxon>Clostridia</taxon>
        <taxon>Eubacteriales</taxon>
        <taxon>Clostridiaceae</taxon>
        <taxon>Clostridium</taxon>
    </lineage>
</organism>
<dbReference type="RefSeq" id="WP_005213916.1">
    <property type="nucleotide sequence ID" value="NZ_KB291650.1"/>
</dbReference>
<proteinExistence type="predicted"/>